<evidence type="ECO:0000256" key="2">
    <source>
        <dbReference type="ARBA" id="ARBA00006434"/>
    </source>
</evidence>
<feature type="transmembrane region" description="Helical" evidence="8">
    <location>
        <begin position="354"/>
        <end position="372"/>
    </location>
</feature>
<dbReference type="EMBL" id="JAKLJA010000015">
    <property type="protein sequence ID" value="MCG5075457.1"/>
    <property type="molecule type" value="Genomic_DNA"/>
</dbReference>
<dbReference type="PANTHER" id="PTHR48086:SF8">
    <property type="entry name" value="MONOCARBOXYLIC ACID PERMEASE"/>
    <property type="match status" value="1"/>
</dbReference>
<gene>
    <name evidence="9" type="ORF">L5014_19140</name>
</gene>
<dbReference type="InterPro" id="IPR050277">
    <property type="entry name" value="Sodium:Solute_Symporter"/>
</dbReference>
<dbReference type="PROSITE" id="PS50283">
    <property type="entry name" value="NA_SOLUT_SYMP_3"/>
    <property type="match status" value="1"/>
</dbReference>
<feature type="transmembrane region" description="Helical" evidence="8">
    <location>
        <begin position="72"/>
        <end position="91"/>
    </location>
</feature>
<dbReference type="Proteomes" id="UP001139308">
    <property type="component" value="Unassembled WGS sequence"/>
</dbReference>
<feature type="transmembrane region" description="Helical" evidence="8">
    <location>
        <begin position="156"/>
        <end position="175"/>
    </location>
</feature>
<dbReference type="GO" id="GO:0005886">
    <property type="term" value="C:plasma membrane"/>
    <property type="evidence" value="ECO:0007669"/>
    <property type="project" value="TreeGrafter"/>
</dbReference>
<name>A0A9X1UIU3_9BURK</name>
<feature type="transmembrane region" description="Helical" evidence="8">
    <location>
        <begin position="269"/>
        <end position="289"/>
    </location>
</feature>
<organism evidence="9 10">
    <name type="scientific">Paraburkholderia tagetis</name>
    <dbReference type="NCBI Taxonomy" id="2913261"/>
    <lineage>
        <taxon>Bacteria</taxon>
        <taxon>Pseudomonadati</taxon>
        <taxon>Pseudomonadota</taxon>
        <taxon>Betaproteobacteria</taxon>
        <taxon>Burkholderiales</taxon>
        <taxon>Burkholderiaceae</taxon>
        <taxon>Paraburkholderia</taxon>
    </lineage>
</organism>
<sequence>MSTLVFSLLIALSLYLAIRSRRGHSKQSVHDFFVASGQFGTAFVFFLTAGEIYSIGTMVGFPGGIYAKGPTYGVWFLGYILLAYPVGYFIGPRIWEAGRRHNAITQADLFKGHYRSRALELIVAGSAILFLIPWGQLQFTGLVAALKGLGWHVQPIWLIVVCAVLAFTYIAISGVRASAWISVLKDTLMLVAIVITGVAAVSMAGGTHEVFHAASKHVSNTMTAPQLRFSMSTMLFQSLGFYMMPFGVQGFFTARGPNTIRRTQIVMPLYMVMYPFLVMAAYYAISANLKLASPNDAFFAAAVHLLPDWLLGLVAAGAALSGLLVLAGICLAIGPIVTRNLLPNLPESRQKRTAKFVIVAYLLVSILTTLFTPNLMLALINTTLYGVTQFLPGMLILLAQRRVRPGAVAAGILCGQGLAIVCYALHIDFGGVNLGLVCLGVNVLVVFVVHILMRPSGRRYAMPDPVHHS</sequence>
<evidence type="ECO:0000313" key="9">
    <source>
        <dbReference type="EMBL" id="MCG5075457.1"/>
    </source>
</evidence>
<dbReference type="CDD" id="cd10322">
    <property type="entry name" value="SLC5sbd"/>
    <property type="match status" value="1"/>
</dbReference>
<evidence type="ECO:0000256" key="3">
    <source>
        <dbReference type="ARBA" id="ARBA00022448"/>
    </source>
</evidence>
<comment type="similarity">
    <text evidence="2 7">Belongs to the sodium:solute symporter (SSF) (TC 2.A.21) family.</text>
</comment>
<dbReference type="Gene3D" id="1.20.1730.10">
    <property type="entry name" value="Sodium/glucose cotransporter"/>
    <property type="match status" value="1"/>
</dbReference>
<evidence type="ECO:0000256" key="8">
    <source>
        <dbReference type="SAM" id="Phobius"/>
    </source>
</evidence>
<feature type="transmembrane region" description="Helical" evidence="8">
    <location>
        <begin position="227"/>
        <end position="248"/>
    </location>
</feature>
<dbReference type="InterPro" id="IPR038377">
    <property type="entry name" value="Na/Glc_symporter_sf"/>
</dbReference>
<dbReference type="PANTHER" id="PTHR48086">
    <property type="entry name" value="SODIUM/PROLINE SYMPORTER-RELATED"/>
    <property type="match status" value="1"/>
</dbReference>
<dbReference type="AlphaFoldDB" id="A0A9X1UIU3"/>
<feature type="transmembrane region" description="Helical" evidence="8">
    <location>
        <begin position="406"/>
        <end position="426"/>
    </location>
</feature>
<evidence type="ECO:0000313" key="10">
    <source>
        <dbReference type="Proteomes" id="UP001139308"/>
    </source>
</evidence>
<evidence type="ECO:0000256" key="7">
    <source>
        <dbReference type="RuleBase" id="RU362091"/>
    </source>
</evidence>
<keyword evidence="4 8" id="KW-0812">Transmembrane</keyword>
<keyword evidence="5 8" id="KW-1133">Transmembrane helix</keyword>
<keyword evidence="6 8" id="KW-0472">Membrane</keyword>
<feature type="transmembrane region" description="Helical" evidence="8">
    <location>
        <begin position="309"/>
        <end position="333"/>
    </location>
</feature>
<evidence type="ECO:0000256" key="5">
    <source>
        <dbReference type="ARBA" id="ARBA00022989"/>
    </source>
</evidence>
<reference evidence="9" key="1">
    <citation type="submission" date="2022-01" db="EMBL/GenBank/DDBJ databases">
        <title>Genome sequence and assembly of Parabukholderia sp. RG36.</title>
        <authorList>
            <person name="Chhetri G."/>
        </authorList>
    </citation>
    <scope>NUCLEOTIDE SEQUENCE</scope>
    <source>
        <strain evidence="9">RG36</strain>
    </source>
</reference>
<keyword evidence="3" id="KW-0813">Transport</keyword>
<feature type="transmembrane region" description="Helical" evidence="8">
    <location>
        <begin position="378"/>
        <end position="399"/>
    </location>
</feature>
<comment type="caution">
    <text evidence="9">The sequence shown here is derived from an EMBL/GenBank/DDBJ whole genome shotgun (WGS) entry which is preliminary data.</text>
</comment>
<keyword evidence="10" id="KW-1185">Reference proteome</keyword>
<dbReference type="InterPro" id="IPR001734">
    <property type="entry name" value="Na/solute_symporter"/>
</dbReference>
<dbReference type="Pfam" id="PF00474">
    <property type="entry name" value="SSF"/>
    <property type="match status" value="1"/>
</dbReference>
<accession>A0A9X1UIU3</accession>
<feature type="transmembrane region" description="Helical" evidence="8">
    <location>
        <begin position="432"/>
        <end position="453"/>
    </location>
</feature>
<evidence type="ECO:0000256" key="6">
    <source>
        <dbReference type="ARBA" id="ARBA00023136"/>
    </source>
</evidence>
<evidence type="ECO:0000256" key="1">
    <source>
        <dbReference type="ARBA" id="ARBA00004141"/>
    </source>
</evidence>
<protein>
    <submittedName>
        <fullName evidence="9">Sodium:solute symporter family protein</fullName>
    </submittedName>
</protein>
<feature type="transmembrane region" description="Helical" evidence="8">
    <location>
        <begin position="118"/>
        <end position="136"/>
    </location>
</feature>
<dbReference type="RefSeq" id="WP_238465312.1">
    <property type="nucleotide sequence ID" value="NZ_JAKLJA010000015.1"/>
</dbReference>
<comment type="subcellular location">
    <subcellularLocation>
        <location evidence="1">Membrane</location>
        <topology evidence="1">Multi-pass membrane protein</topology>
    </subcellularLocation>
</comment>
<feature type="transmembrane region" description="Helical" evidence="8">
    <location>
        <begin position="187"/>
        <end position="207"/>
    </location>
</feature>
<dbReference type="GO" id="GO:0022857">
    <property type="term" value="F:transmembrane transporter activity"/>
    <property type="evidence" value="ECO:0007669"/>
    <property type="project" value="InterPro"/>
</dbReference>
<evidence type="ECO:0000256" key="4">
    <source>
        <dbReference type="ARBA" id="ARBA00022692"/>
    </source>
</evidence>
<proteinExistence type="inferred from homology"/>